<dbReference type="PANTHER" id="PTHR31213:SF55">
    <property type="entry name" value="STRESS-INDUCED PROTEIN SAM22"/>
    <property type="match status" value="1"/>
</dbReference>
<evidence type="ECO:0000259" key="3">
    <source>
        <dbReference type="SMART" id="SM01037"/>
    </source>
</evidence>
<dbReference type="AlphaFoldDB" id="A0A2U1PWL4"/>
<dbReference type="EMBL" id="PKPP01000651">
    <property type="protein sequence ID" value="PWA90164.1"/>
    <property type="molecule type" value="Genomic_DNA"/>
</dbReference>
<evidence type="ECO:0000313" key="5">
    <source>
        <dbReference type="Proteomes" id="UP000245207"/>
    </source>
</evidence>
<dbReference type="Proteomes" id="UP000245207">
    <property type="component" value="Unassembled WGS sequence"/>
</dbReference>
<dbReference type="PROSITE" id="PS00451">
    <property type="entry name" value="PATHOGENESIS_BETVI"/>
    <property type="match status" value="1"/>
</dbReference>
<comment type="caution">
    <text evidence="4">The sequence shown here is derived from an EMBL/GenBank/DDBJ whole genome shotgun (WGS) entry which is preliminary data.</text>
</comment>
<dbReference type="PANTHER" id="PTHR31213">
    <property type="entry name" value="OS08G0374000 PROTEIN-RELATED"/>
    <property type="match status" value="1"/>
</dbReference>
<protein>
    <submittedName>
        <fullName evidence="4">START-like domain, Bet v I type allergen</fullName>
    </submittedName>
</protein>
<dbReference type="InterPro" id="IPR024949">
    <property type="entry name" value="Bet_v_I_allergen"/>
</dbReference>
<evidence type="ECO:0000256" key="2">
    <source>
        <dbReference type="RuleBase" id="RU000409"/>
    </source>
</evidence>
<dbReference type="GO" id="GO:0005634">
    <property type="term" value="C:nucleus"/>
    <property type="evidence" value="ECO:0007669"/>
    <property type="project" value="TreeGrafter"/>
</dbReference>
<dbReference type="InterPro" id="IPR023393">
    <property type="entry name" value="START-like_dom_sf"/>
</dbReference>
<dbReference type="PRINTS" id="PR00634">
    <property type="entry name" value="BETALLERGEN"/>
</dbReference>
<sequence length="158" mass="17520">MSTDCIEIEVASPFPAEKVFKVFSDFHNIAPKVYPEVYKCIDTIEGDGGVGTIRLLTFGDGVPFTSGKFKVDTIDASNFDYSITFFEGDNLMGILESINQNVKVVPSDNGGSLFKLKIVYNCKGDEKPSADTLKFEKEVYEKTYKAIEAYVVAHPEAY</sequence>
<keyword evidence="5" id="KW-1185">Reference proteome</keyword>
<dbReference type="GO" id="GO:0010427">
    <property type="term" value="F:abscisic acid binding"/>
    <property type="evidence" value="ECO:0007669"/>
    <property type="project" value="InterPro"/>
</dbReference>
<dbReference type="InterPro" id="IPR000916">
    <property type="entry name" value="Bet_v_I/MLP"/>
</dbReference>
<reference evidence="4 5" key="1">
    <citation type="journal article" date="2018" name="Mol. Plant">
        <title>The genome of Artemisia annua provides insight into the evolution of Asteraceae family and artemisinin biosynthesis.</title>
        <authorList>
            <person name="Shen Q."/>
            <person name="Zhang L."/>
            <person name="Liao Z."/>
            <person name="Wang S."/>
            <person name="Yan T."/>
            <person name="Shi P."/>
            <person name="Liu M."/>
            <person name="Fu X."/>
            <person name="Pan Q."/>
            <person name="Wang Y."/>
            <person name="Lv Z."/>
            <person name="Lu X."/>
            <person name="Zhang F."/>
            <person name="Jiang W."/>
            <person name="Ma Y."/>
            <person name="Chen M."/>
            <person name="Hao X."/>
            <person name="Li L."/>
            <person name="Tang Y."/>
            <person name="Lv G."/>
            <person name="Zhou Y."/>
            <person name="Sun X."/>
            <person name="Brodelius P.E."/>
            <person name="Rose J.K.C."/>
            <person name="Tang K."/>
        </authorList>
    </citation>
    <scope>NUCLEOTIDE SEQUENCE [LARGE SCALE GENOMIC DNA]</scope>
    <source>
        <strain evidence="5">cv. Huhao1</strain>
        <tissue evidence="4">Leaf</tissue>
    </source>
</reference>
<dbReference type="Pfam" id="PF00407">
    <property type="entry name" value="Bet_v_1"/>
    <property type="match status" value="1"/>
</dbReference>
<dbReference type="SUPFAM" id="SSF55961">
    <property type="entry name" value="Bet v1-like"/>
    <property type="match status" value="1"/>
</dbReference>
<dbReference type="OrthoDB" id="1858506at2759"/>
<comment type="similarity">
    <text evidence="1 2">Belongs to the BetVI family.</text>
</comment>
<dbReference type="GO" id="GO:0038023">
    <property type="term" value="F:signaling receptor activity"/>
    <property type="evidence" value="ECO:0007669"/>
    <property type="project" value="InterPro"/>
</dbReference>
<accession>A0A2U1PWL4</accession>
<dbReference type="SMART" id="SM01037">
    <property type="entry name" value="Bet_v_1"/>
    <property type="match status" value="1"/>
</dbReference>
<evidence type="ECO:0000313" key="4">
    <source>
        <dbReference type="EMBL" id="PWA90164.1"/>
    </source>
</evidence>
<dbReference type="InterPro" id="IPR050279">
    <property type="entry name" value="Plant_def-hormone_signal"/>
</dbReference>
<feature type="domain" description="Bet v I/Major latex protein" evidence="3">
    <location>
        <begin position="1"/>
        <end position="154"/>
    </location>
</feature>
<gene>
    <name evidence="4" type="ORF">CTI12_AA097730</name>
</gene>
<name>A0A2U1PWL4_ARTAN</name>
<dbReference type="FunFam" id="3.30.530.20:FF:000007">
    <property type="entry name" value="Major pollen allergen Bet v 1-A"/>
    <property type="match status" value="1"/>
</dbReference>
<proteinExistence type="inferred from homology"/>
<dbReference type="CDD" id="cd07816">
    <property type="entry name" value="Bet_v1-like"/>
    <property type="match status" value="1"/>
</dbReference>
<dbReference type="GO" id="GO:0005737">
    <property type="term" value="C:cytoplasm"/>
    <property type="evidence" value="ECO:0007669"/>
    <property type="project" value="TreeGrafter"/>
</dbReference>
<dbReference type="GO" id="GO:0006952">
    <property type="term" value="P:defense response"/>
    <property type="evidence" value="ECO:0007669"/>
    <property type="project" value="UniProtKB-KW"/>
</dbReference>
<keyword evidence="2" id="KW-0611">Plant defense</keyword>
<evidence type="ECO:0000256" key="1">
    <source>
        <dbReference type="ARBA" id="ARBA00009744"/>
    </source>
</evidence>
<dbReference type="GO" id="GO:0009738">
    <property type="term" value="P:abscisic acid-activated signaling pathway"/>
    <property type="evidence" value="ECO:0007669"/>
    <property type="project" value="InterPro"/>
</dbReference>
<organism evidence="4 5">
    <name type="scientific">Artemisia annua</name>
    <name type="common">Sweet wormwood</name>
    <dbReference type="NCBI Taxonomy" id="35608"/>
    <lineage>
        <taxon>Eukaryota</taxon>
        <taxon>Viridiplantae</taxon>
        <taxon>Streptophyta</taxon>
        <taxon>Embryophyta</taxon>
        <taxon>Tracheophyta</taxon>
        <taxon>Spermatophyta</taxon>
        <taxon>Magnoliopsida</taxon>
        <taxon>eudicotyledons</taxon>
        <taxon>Gunneridae</taxon>
        <taxon>Pentapetalae</taxon>
        <taxon>asterids</taxon>
        <taxon>campanulids</taxon>
        <taxon>Asterales</taxon>
        <taxon>Asteraceae</taxon>
        <taxon>Asteroideae</taxon>
        <taxon>Anthemideae</taxon>
        <taxon>Artemisiinae</taxon>
        <taxon>Artemisia</taxon>
    </lineage>
</organism>
<dbReference type="STRING" id="35608.A0A2U1PWL4"/>
<dbReference type="Gene3D" id="3.30.530.20">
    <property type="match status" value="1"/>
</dbReference>
<dbReference type="GO" id="GO:0004864">
    <property type="term" value="F:protein phosphatase inhibitor activity"/>
    <property type="evidence" value="ECO:0007669"/>
    <property type="project" value="InterPro"/>
</dbReference>
<keyword evidence="2" id="KW-0568">Pathogenesis-related protein</keyword>